<evidence type="ECO:0000313" key="3">
    <source>
        <dbReference type="Proteomes" id="UP000594263"/>
    </source>
</evidence>
<reference evidence="2" key="1">
    <citation type="submission" date="2021-01" db="UniProtKB">
        <authorList>
            <consortium name="EnsemblPlants"/>
        </authorList>
    </citation>
    <scope>IDENTIFICATION</scope>
</reference>
<evidence type="ECO:0000256" key="1">
    <source>
        <dbReference type="SAM" id="MobiDB-lite"/>
    </source>
</evidence>
<organism evidence="2 3">
    <name type="scientific">Kalanchoe fedtschenkoi</name>
    <name type="common">Lavender scallops</name>
    <name type="synonym">South American air plant</name>
    <dbReference type="NCBI Taxonomy" id="63787"/>
    <lineage>
        <taxon>Eukaryota</taxon>
        <taxon>Viridiplantae</taxon>
        <taxon>Streptophyta</taxon>
        <taxon>Embryophyta</taxon>
        <taxon>Tracheophyta</taxon>
        <taxon>Spermatophyta</taxon>
        <taxon>Magnoliopsida</taxon>
        <taxon>eudicotyledons</taxon>
        <taxon>Gunneridae</taxon>
        <taxon>Pentapetalae</taxon>
        <taxon>Saxifragales</taxon>
        <taxon>Crassulaceae</taxon>
        <taxon>Kalanchoe</taxon>
    </lineage>
</organism>
<protein>
    <submittedName>
        <fullName evidence="2">Uncharacterized protein</fullName>
    </submittedName>
</protein>
<name>A0A7N0RCV4_KALFE</name>
<dbReference type="AlphaFoldDB" id="A0A7N0RCV4"/>
<dbReference type="EnsemblPlants" id="Kaladp0008s0441.1.v1.1">
    <property type="protein sequence ID" value="Kaladp0008s0441.1.v1.1"/>
    <property type="gene ID" value="Kaladp0008s0441.v1.1"/>
</dbReference>
<sequence length="65" mass="7404">MPDLGQIHGGRSLPPDLDTQPRHCSSAHSDPKHVMFNHWRLVRRSFGSEHVLTIFVCSEHAISKF</sequence>
<dbReference type="Proteomes" id="UP000594263">
    <property type="component" value="Unplaced"/>
</dbReference>
<evidence type="ECO:0000313" key="2">
    <source>
        <dbReference type="EnsemblPlants" id="Kaladp0008s0441.1.v1.1"/>
    </source>
</evidence>
<feature type="region of interest" description="Disordered" evidence="1">
    <location>
        <begin position="1"/>
        <end position="30"/>
    </location>
</feature>
<keyword evidence="3" id="KW-1185">Reference proteome</keyword>
<dbReference type="Gramene" id="Kaladp0008s0441.1.v1.1">
    <property type="protein sequence ID" value="Kaladp0008s0441.1.v1.1"/>
    <property type="gene ID" value="Kaladp0008s0441.v1.1"/>
</dbReference>
<accession>A0A7N0RCV4</accession>
<proteinExistence type="predicted"/>